<evidence type="ECO:0000313" key="3">
    <source>
        <dbReference type="EnsemblFungi" id="PTTG_04267-t43_1-p1"/>
    </source>
</evidence>
<keyword evidence="4" id="KW-1185">Reference proteome</keyword>
<dbReference type="VEuPathDB" id="FungiDB:PTTG_04267"/>
<proteinExistence type="predicted"/>
<gene>
    <name evidence="2" type="ORF">PTTG_04267</name>
</gene>
<evidence type="ECO:0000313" key="2">
    <source>
        <dbReference type="EMBL" id="OAV91573.1"/>
    </source>
</evidence>
<dbReference type="AlphaFoldDB" id="A0A180GHY8"/>
<sequence length="247" mass="28252">MSQTLFLEAPPTQTLSGFKTTDSRMQPGMPTALELHRLELLRAASHHLPSIPPRNHWDCLAFRQISHRLIGWDRLYSERTGEEFIFQNYFEESPFGPELLYAIYPRLVLNWNHSQVLSDTIIFSNLGRHPDQRVEEQQDEDYQSNETSTSCDATDSSIIHSDDSHGDEGQELVLPNPFFLPLAPLSIQPMVQIPAAFQFERHSQPGPVAHHPITTSSSSIPRCRKSHRIESACEPMIDFKRRKIQPA</sequence>
<accession>A0A180GHY8</accession>
<evidence type="ECO:0000256" key="1">
    <source>
        <dbReference type="SAM" id="MobiDB-lite"/>
    </source>
</evidence>
<dbReference type="EnsemblFungi" id="PTTG_04267-t43_1">
    <property type="protein sequence ID" value="PTTG_04267-t43_1-p1"/>
    <property type="gene ID" value="PTTG_04267"/>
</dbReference>
<dbReference type="OrthoDB" id="2501252at2759"/>
<evidence type="ECO:0000313" key="4">
    <source>
        <dbReference type="Proteomes" id="UP000005240"/>
    </source>
</evidence>
<name>A0A180GHY8_PUCT1</name>
<reference evidence="2" key="2">
    <citation type="submission" date="2016-05" db="EMBL/GenBank/DDBJ databases">
        <title>Comparative analysis highlights variable genome content of wheat rusts and divergence of the mating loci.</title>
        <authorList>
            <person name="Cuomo C.A."/>
            <person name="Bakkeren G."/>
            <person name="Szabo L."/>
            <person name="Khalil H."/>
            <person name="Joly D."/>
            <person name="Goldberg J."/>
            <person name="Young S."/>
            <person name="Zeng Q."/>
            <person name="Fellers J."/>
        </authorList>
    </citation>
    <scope>NUCLEOTIDE SEQUENCE [LARGE SCALE GENOMIC DNA]</scope>
    <source>
        <strain evidence="2">1-1 BBBD Race 1</strain>
    </source>
</reference>
<feature type="compositionally biased region" description="Polar residues" evidence="1">
    <location>
        <begin position="144"/>
        <end position="154"/>
    </location>
</feature>
<dbReference type="EMBL" id="ADAS02000078">
    <property type="protein sequence ID" value="OAV91573.1"/>
    <property type="molecule type" value="Genomic_DNA"/>
</dbReference>
<reference evidence="3 4" key="3">
    <citation type="journal article" date="2017" name="G3 (Bethesda)">
        <title>Comparative analysis highlights variable genome content of wheat rusts and divergence of the mating loci.</title>
        <authorList>
            <person name="Cuomo C.A."/>
            <person name="Bakkeren G."/>
            <person name="Khalil H.B."/>
            <person name="Panwar V."/>
            <person name="Joly D."/>
            <person name="Linning R."/>
            <person name="Sakthikumar S."/>
            <person name="Song X."/>
            <person name="Adiconis X."/>
            <person name="Fan L."/>
            <person name="Goldberg J.M."/>
            <person name="Levin J.Z."/>
            <person name="Young S."/>
            <person name="Zeng Q."/>
            <person name="Anikster Y."/>
            <person name="Bruce M."/>
            <person name="Wang M."/>
            <person name="Yin C."/>
            <person name="McCallum B."/>
            <person name="Szabo L.J."/>
            <person name="Hulbert S."/>
            <person name="Chen X."/>
            <person name="Fellers J.P."/>
        </authorList>
    </citation>
    <scope>NUCLEOTIDE SEQUENCE</scope>
    <source>
        <strain evidence="3">isolate 1-1 / race 1 (BBBD)</strain>
        <strain evidence="4">Isolate 1-1 / race 1 (BBBD)</strain>
    </source>
</reference>
<dbReference type="Proteomes" id="UP000005240">
    <property type="component" value="Unassembled WGS sequence"/>
</dbReference>
<reference evidence="2" key="1">
    <citation type="submission" date="2009-11" db="EMBL/GenBank/DDBJ databases">
        <authorList>
            <consortium name="The Broad Institute Genome Sequencing Platform"/>
            <person name="Ward D."/>
            <person name="Feldgarden M."/>
            <person name="Earl A."/>
            <person name="Young S.K."/>
            <person name="Zeng Q."/>
            <person name="Koehrsen M."/>
            <person name="Alvarado L."/>
            <person name="Berlin A."/>
            <person name="Bochicchio J."/>
            <person name="Borenstein D."/>
            <person name="Chapman S.B."/>
            <person name="Chen Z."/>
            <person name="Engels R."/>
            <person name="Freedman E."/>
            <person name="Gellesch M."/>
            <person name="Goldberg J."/>
            <person name="Griggs A."/>
            <person name="Gujja S."/>
            <person name="Heilman E."/>
            <person name="Heiman D."/>
            <person name="Hepburn T."/>
            <person name="Howarth C."/>
            <person name="Jen D."/>
            <person name="Larson L."/>
            <person name="Lewis B."/>
            <person name="Mehta T."/>
            <person name="Park D."/>
            <person name="Pearson M."/>
            <person name="Roberts A."/>
            <person name="Saif S."/>
            <person name="Shea T."/>
            <person name="Shenoy N."/>
            <person name="Sisk P."/>
            <person name="Stolte C."/>
            <person name="Sykes S."/>
            <person name="Thomson T."/>
            <person name="Walk T."/>
            <person name="White J."/>
            <person name="Yandava C."/>
            <person name="Izard J."/>
            <person name="Baranova O.V."/>
            <person name="Blanton J.M."/>
            <person name="Tanner A.C."/>
            <person name="Dewhirst F.E."/>
            <person name="Haas B."/>
            <person name="Nusbaum C."/>
            <person name="Birren B."/>
        </authorList>
    </citation>
    <scope>NUCLEOTIDE SEQUENCE [LARGE SCALE GENOMIC DNA]</scope>
    <source>
        <strain evidence="2">1-1 BBBD Race 1</strain>
    </source>
</reference>
<feature type="region of interest" description="Disordered" evidence="1">
    <location>
        <begin position="133"/>
        <end position="156"/>
    </location>
</feature>
<organism evidence="2">
    <name type="scientific">Puccinia triticina (isolate 1-1 / race 1 (BBBD))</name>
    <name type="common">Brown leaf rust fungus</name>
    <dbReference type="NCBI Taxonomy" id="630390"/>
    <lineage>
        <taxon>Eukaryota</taxon>
        <taxon>Fungi</taxon>
        <taxon>Dikarya</taxon>
        <taxon>Basidiomycota</taxon>
        <taxon>Pucciniomycotina</taxon>
        <taxon>Pucciniomycetes</taxon>
        <taxon>Pucciniales</taxon>
        <taxon>Pucciniaceae</taxon>
        <taxon>Puccinia</taxon>
    </lineage>
</organism>
<reference evidence="3" key="4">
    <citation type="submission" date="2025-05" db="UniProtKB">
        <authorList>
            <consortium name="EnsemblFungi"/>
        </authorList>
    </citation>
    <scope>IDENTIFICATION</scope>
    <source>
        <strain evidence="3">isolate 1-1 / race 1 (BBBD)</strain>
    </source>
</reference>
<protein>
    <submittedName>
        <fullName evidence="2 3">Uncharacterized protein</fullName>
    </submittedName>
</protein>